<comment type="caution">
    <text evidence="1">The sequence shown here is derived from an EMBL/GenBank/DDBJ whole genome shotgun (WGS) entry which is preliminary data.</text>
</comment>
<organism evidence="1 2">
    <name type="scientific">Mycolicibacterium brumae</name>
    <dbReference type="NCBI Taxonomy" id="85968"/>
    <lineage>
        <taxon>Bacteria</taxon>
        <taxon>Bacillati</taxon>
        <taxon>Actinomycetota</taxon>
        <taxon>Actinomycetes</taxon>
        <taxon>Mycobacteriales</taxon>
        <taxon>Mycobacteriaceae</taxon>
        <taxon>Mycolicibacterium</taxon>
    </lineage>
</organism>
<evidence type="ECO:0000313" key="2">
    <source>
        <dbReference type="Proteomes" id="UP000230551"/>
    </source>
</evidence>
<name>A0A2G5P6Z9_9MYCO</name>
<dbReference type="OrthoDB" id="4629834at2"/>
<dbReference type="RefSeq" id="WP_090593728.1">
    <property type="nucleotide sequence ID" value="NZ_CP104302.1"/>
</dbReference>
<protein>
    <submittedName>
        <fullName evidence="1">Uncharacterized protein</fullName>
    </submittedName>
</protein>
<evidence type="ECO:0000313" key="1">
    <source>
        <dbReference type="EMBL" id="PIB73793.1"/>
    </source>
</evidence>
<sequence>MAYDTSCYIDPDPRMPGFHDVGCRIRWIPRTDGRPELRVAEGDFLDGDSRDGAITLGCGIEEAAHQLGIDFLHEIDHLLDICELVDRQLAEHPWAMLKCPQGTAVIELLPRDNCE</sequence>
<accession>A0A2G5P6Z9</accession>
<keyword evidence="2" id="KW-1185">Reference proteome</keyword>
<dbReference type="Proteomes" id="UP000230551">
    <property type="component" value="Unassembled WGS sequence"/>
</dbReference>
<reference evidence="1 2" key="1">
    <citation type="journal article" date="2017" name="Infect. Genet. Evol.">
        <title>The new phylogeny of the genus Mycobacterium: The old and the news.</title>
        <authorList>
            <person name="Tortoli E."/>
            <person name="Fedrizzi T."/>
            <person name="Meehan C.J."/>
            <person name="Trovato A."/>
            <person name="Grottola A."/>
            <person name="Giacobazzi E."/>
            <person name="Serpini G.F."/>
            <person name="Tagliazucchi S."/>
            <person name="Fabio A."/>
            <person name="Bettua C."/>
            <person name="Bertorelli R."/>
            <person name="Frascaro F."/>
            <person name="De Sanctis V."/>
            <person name="Pecorari M."/>
            <person name="Jousson O."/>
            <person name="Segata N."/>
            <person name="Cirillo D.M."/>
        </authorList>
    </citation>
    <scope>NUCLEOTIDE SEQUENCE [LARGE SCALE GENOMIC DNA]</scope>
    <source>
        <strain evidence="1 2">CIP1034565</strain>
    </source>
</reference>
<dbReference type="AlphaFoldDB" id="A0A2G5P6Z9"/>
<proteinExistence type="predicted"/>
<gene>
    <name evidence="1" type="ORF">CQY22_015555</name>
</gene>
<dbReference type="EMBL" id="PDCN02000024">
    <property type="protein sequence ID" value="PIB73793.1"/>
    <property type="molecule type" value="Genomic_DNA"/>
</dbReference>